<proteinExistence type="predicted"/>
<dbReference type="WBParaSite" id="HNAJ_0000516701-mRNA-1">
    <property type="protein sequence ID" value="HNAJ_0000516701-mRNA-1"/>
    <property type="gene ID" value="HNAJ_0000516701"/>
</dbReference>
<name>A0A0R3TDM8_RODNA</name>
<reference evidence="4" key="1">
    <citation type="submission" date="2017-02" db="UniProtKB">
        <authorList>
            <consortium name="WormBaseParasite"/>
        </authorList>
    </citation>
    <scope>IDENTIFICATION</scope>
</reference>
<dbReference type="EMBL" id="UZAE01004145">
    <property type="protein sequence ID" value="VDO01025.1"/>
    <property type="molecule type" value="Genomic_DNA"/>
</dbReference>
<reference evidence="2 3" key="2">
    <citation type="submission" date="2018-11" db="EMBL/GenBank/DDBJ databases">
        <authorList>
            <consortium name="Pathogen Informatics"/>
        </authorList>
    </citation>
    <scope>NUCLEOTIDE SEQUENCE [LARGE SCALE GENOMIC DNA]</scope>
</reference>
<protein>
    <submittedName>
        <fullName evidence="2 4">Uncharacterized protein</fullName>
    </submittedName>
</protein>
<keyword evidence="3" id="KW-1185">Reference proteome</keyword>
<evidence type="ECO:0000256" key="1">
    <source>
        <dbReference type="SAM" id="MobiDB-lite"/>
    </source>
</evidence>
<organism evidence="4">
    <name type="scientific">Rodentolepis nana</name>
    <name type="common">Dwarf tapeworm</name>
    <name type="synonym">Hymenolepis nana</name>
    <dbReference type="NCBI Taxonomy" id="102285"/>
    <lineage>
        <taxon>Eukaryota</taxon>
        <taxon>Metazoa</taxon>
        <taxon>Spiralia</taxon>
        <taxon>Lophotrochozoa</taxon>
        <taxon>Platyhelminthes</taxon>
        <taxon>Cestoda</taxon>
        <taxon>Eucestoda</taxon>
        <taxon>Cyclophyllidea</taxon>
        <taxon>Hymenolepididae</taxon>
        <taxon>Rodentolepis</taxon>
    </lineage>
</organism>
<dbReference type="Proteomes" id="UP000278807">
    <property type="component" value="Unassembled WGS sequence"/>
</dbReference>
<evidence type="ECO:0000313" key="3">
    <source>
        <dbReference type="Proteomes" id="UP000278807"/>
    </source>
</evidence>
<dbReference type="STRING" id="102285.A0A0R3TDM8"/>
<sequence>MYKFGRSDPQDQNLESRITRNVSDFFHAKWCKRESGQGPHERSKTVAYVQKYSQPSATGPPIQHNTCAQQTCRVRLAPSIPLVYTPSPENSMESCSPLAASSPSSTSSTLPRSSRVRSLPRRPPVVADHRSPRVRPTSNLLLPHDELANGKAQLNIE</sequence>
<feature type="compositionally biased region" description="Low complexity" evidence="1">
    <location>
        <begin position="96"/>
        <end position="113"/>
    </location>
</feature>
<dbReference type="AlphaFoldDB" id="A0A0R3TDM8"/>
<evidence type="ECO:0000313" key="4">
    <source>
        <dbReference type="WBParaSite" id="HNAJ_0000516701-mRNA-1"/>
    </source>
</evidence>
<accession>A0A0R3TDM8</accession>
<feature type="region of interest" description="Disordered" evidence="1">
    <location>
        <begin position="83"/>
        <end position="139"/>
    </location>
</feature>
<gene>
    <name evidence="2" type="ORF">HNAJ_LOCUS5165</name>
</gene>
<dbReference type="OrthoDB" id="6267935at2759"/>
<evidence type="ECO:0000313" key="2">
    <source>
        <dbReference type="EMBL" id="VDO01025.1"/>
    </source>
</evidence>